<organism evidence="10">
    <name type="scientific">Zea mays</name>
    <name type="common">Maize</name>
    <dbReference type="NCBI Taxonomy" id="4577"/>
    <lineage>
        <taxon>Eukaryota</taxon>
        <taxon>Viridiplantae</taxon>
        <taxon>Streptophyta</taxon>
        <taxon>Embryophyta</taxon>
        <taxon>Tracheophyta</taxon>
        <taxon>Spermatophyta</taxon>
        <taxon>Magnoliopsida</taxon>
        <taxon>Liliopsida</taxon>
        <taxon>Poales</taxon>
        <taxon>Poaceae</taxon>
        <taxon>PACMAD clade</taxon>
        <taxon>Panicoideae</taxon>
        <taxon>Andropogonodae</taxon>
        <taxon>Andropogoneae</taxon>
        <taxon>Tripsacinae</taxon>
        <taxon>Zea</taxon>
    </lineage>
</organism>
<dbReference type="Pfam" id="PF00010">
    <property type="entry name" value="HLH"/>
    <property type="match status" value="1"/>
</dbReference>
<dbReference type="GO" id="GO:0003677">
    <property type="term" value="F:DNA binding"/>
    <property type="evidence" value="ECO:0007669"/>
    <property type="project" value="UniProtKB-KW"/>
</dbReference>
<dbReference type="ExpressionAtlas" id="A0A1D6E1J0">
    <property type="expression patterns" value="baseline and differential"/>
</dbReference>
<evidence type="ECO:0000259" key="9">
    <source>
        <dbReference type="Pfam" id="PF00010"/>
    </source>
</evidence>
<evidence type="ECO:0000256" key="1">
    <source>
        <dbReference type="ARBA" id="ARBA00004123"/>
    </source>
</evidence>
<evidence type="ECO:0000256" key="3">
    <source>
        <dbReference type="ARBA" id="ARBA00023015"/>
    </source>
</evidence>
<comment type="similarity">
    <text evidence="2">Belongs to the bHLH protein family.</text>
</comment>
<dbReference type="SUPFAM" id="SSF47459">
    <property type="entry name" value="HLH, helix-loop-helix DNA-binding domain"/>
    <property type="match status" value="1"/>
</dbReference>
<feature type="domain" description="BHLH" evidence="9">
    <location>
        <begin position="1"/>
        <end position="29"/>
    </location>
</feature>
<dbReference type="GO" id="GO:0046983">
    <property type="term" value="F:protein dimerization activity"/>
    <property type="evidence" value="ECO:0007669"/>
    <property type="project" value="InterPro"/>
</dbReference>
<keyword evidence="5" id="KW-0804">Transcription</keyword>
<proteinExistence type="inferred from homology"/>
<dbReference type="InParanoid" id="A0A1D6E1J0"/>
<keyword evidence="8" id="KW-1133">Transmembrane helix</keyword>
<dbReference type="PANTHER" id="PTHR11969">
    <property type="entry name" value="MAX DIMERIZATION, MAD"/>
    <property type="match status" value="1"/>
</dbReference>
<dbReference type="AlphaFoldDB" id="A0A1D6E1J0"/>
<keyword evidence="4" id="KW-0238">DNA-binding</keyword>
<evidence type="ECO:0000256" key="2">
    <source>
        <dbReference type="ARBA" id="ARBA00005510"/>
    </source>
</evidence>
<keyword evidence="8" id="KW-0812">Transmembrane</keyword>
<name>A0A1D6E1J0_MAIZE</name>
<dbReference type="InterPro" id="IPR036638">
    <property type="entry name" value="HLH_DNA-bd_sf"/>
</dbReference>
<evidence type="ECO:0000256" key="4">
    <source>
        <dbReference type="ARBA" id="ARBA00023125"/>
    </source>
</evidence>
<feature type="compositionally biased region" description="Low complexity" evidence="7">
    <location>
        <begin position="35"/>
        <end position="54"/>
    </location>
</feature>
<evidence type="ECO:0000256" key="6">
    <source>
        <dbReference type="ARBA" id="ARBA00023242"/>
    </source>
</evidence>
<evidence type="ECO:0000256" key="7">
    <source>
        <dbReference type="SAM" id="MobiDB-lite"/>
    </source>
</evidence>
<reference evidence="10" key="1">
    <citation type="submission" date="2015-12" db="EMBL/GenBank/DDBJ databases">
        <title>Update maize B73 reference genome by single molecule sequencing technologies.</title>
        <authorList>
            <consortium name="Maize Genome Sequencing Project"/>
            <person name="Ware D."/>
        </authorList>
    </citation>
    <scope>NUCLEOTIDE SEQUENCE [LARGE SCALE GENOMIC DNA]</scope>
    <source>
        <tissue evidence="10">Seedling</tissue>
    </source>
</reference>
<keyword evidence="8" id="KW-0472">Membrane</keyword>
<evidence type="ECO:0000256" key="8">
    <source>
        <dbReference type="SAM" id="Phobius"/>
    </source>
</evidence>
<keyword evidence="6" id="KW-0539">Nucleus</keyword>
<sequence>MTHIAVERNRRRQVNEYLAPLRSLMPGLLRPPGRDPASAGSSGAGVTADAAARSEGAAPHEARPPAFARFFRYPQYAWRHAAAREDGVVAVEDEASGDCAVADVEVGLVVDAHASLRVMAPRRPGQLLRLVAGVQALGLAVVHLNVATAPDAMALYTLSLRVRTTSTHVRFLMSIA</sequence>
<feature type="region of interest" description="Disordered" evidence="7">
    <location>
        <begin position="28"/>
        <end position="60"/>
    </location>
</feature>
<protein>
    <submittedName>
        <fullName evidence="10">Transcription factor bHLH71</fullName>
    </submittedName>
</protein>
<dbReference type="PANTHER" id="PTHR11969:SF94">
    <property type="entry name" value="BHLH DOMAIN-CONTAINING PROTEIN"/>
    <property type="match status" value="1"/>
</dbReference>
<comment type="subcellular location">
    <subcellularLocation>
        <location evidence="1">Nucleus</location>
    </subcellularLocation>
</comment>
<accession>A0A1D6E1J0</accession>
<dbReference type="InterPro" id="IPR011598">
    <property type="entry name" value="bHLH_dom"/>
</dbReference>
<dbReference type="EMBL" id="CM007648">
    <property type="protein sequence ID" value="ONM14539.1"/>
    <property type="molecule type" value="Genomic_DNA"/>
</dbReference>
<evidence type="ECO:0000313" key="10">
    <source>
        <dbReference type="EMBL" id="ONM14539.1"/>
    </source>
</evidence>
<gene>
    <name evidence="10" type="ORF">ZEAMMB73_Zm00001d002492</name>
</gene>
<feature type="transmembrane region" description="Helical" evidence="8">
    <location>
        <begin position="127"/>
        <end position="146"/>
    </location>
</feature>
<evidence type="ECO:0000256" key="5">
    <source>
        <dbReference type="ARBA" id="ARBA00023163"/>
    </source>
</evidence>
<dbReference type="GO" id="GO:0005634">
    <property type="term" value="C:nucleus"/>
    <property type="evidence" value="ECO:0007669"/>
    <property type="project" value="UniProtKB-SubCell"/>
</dbReference>
<keyword evidence="3" id="KW-0805">Transcription regulation</keyword>